<reference evidence="3" key="1">
    <citation type="submission" date="2016-11" db="UniProtKB">
        <authorList>
            <consortium name="WormBaseParasite"/>
        </authorList>
    </citation>
    <scope>IDENTIFICATION</scope>
</reference>
<accession>A0A1I8FDL9</accession>
<dbReference type="AlphaFoldDB" id="A0A1I8FDL9"/>
<keyword evidence="2" id="KW-1185">Reference proteome</keyword>
<evidence type="ECO:0000256" key="1">
    <source>
        <dbReference type="SAM" id="MobiDB-lite"/>
    </source>
</evidence>
<proteinExistence type="predicted"/>
<protein>
    <submittedName>
        <fullName evidence="3">Transposase</fullName>
    </submittedName>
</protein>
<dbReference type="Proteomes" id="UP000095280">
    <property type="component" value="Unplaced"/>
</dbReference>
<evidence type="ECO:0000313" key="2">
    <source>
        <dbReference type="Proteomes" id="UP000095280"/>
    </source>
</evidence>
<dbReference type="WBParaSite" id="maker-unitig_30683-snap-gene-0.1-mRNA-1">
    <property type="protein sequence ID" value="maker-unitig_30683-snap-gene-0.1-mRNA-1"/>
    <property type="gene ID" value="maker-unitig_30683-snap-gene-0.1"/>
</dbReference>
<evidence type="ECO:0000313" key="3">
    <source>
        <dbReference type="WBParaSite" id="maker-unitig_30683-snap-gene-0.1-mRNA-1"/>
    </source>
</evidence>
<name>A0A1I8FDL9_9PLAT</name>
<organism evidence="2 3">
    <name type="scientific">Macrostomum lignano</name>
    <dbReference type="NCBI Taxonomy" id="282301"/>
    <lineage>
        <taxon>Eukaryota</taxon>
        <taxon>Metazoa</taxon>
        <taxon>Spiralia</taxon>
        <taxon>Lophotrochozoa</taxon>
        <taxon>Platyhelminthes</taxon>
        <taxon>Rhabditophora</taxon>
        <taxon>Macrostomorpha</taxon>
        <taxon>Macrostomida</taxon>
        <taxon>Macrostomidae</taxon>
        <taxon>Macrostomum</taxon>
    </lineage>
</organism>
<sequence>QPAWRPLHCGRAEPDLPGRQAQPQDERRPHSAAQHAATTGFTALHWLQIWAERHHLELNQPQPFNGSATRMPPAALLASRRRHGGVADRRVRLPDGRIARTNKGHRVLCSPQRLQLHAVQNGWVRQVHRLATRRGQTKSRCHHRGSGAAVAVAACVIAVGVTLGIRFRENPYDEAEPDSQSTVPDAEFRCGAQLRLRRFQGLRRRVSSGIVKSDHNDQAVTRLIRVPE</sequence>
<feature type="region of interest" description="Disordered" evidence="1">
    <location>
        <begin position="1"/>
        <end position="35"/>
    </location>
</feature>